<organism evidence="2 3">
    <name type="scientific">Hordeum vulgare subsp. vulgare</name>
    <name type="common">Domesticated barley</name>
    <dbReference type="NCBI Taxonomy" id="112509"/>
    <lineage>
        <taxon>Eukaryota</taxon>
        <taxon>Viridiplantae</taxon>
        <taxon>Streptophyta</taxon>
        <taxon>Embryophyta</taxon>
        <taxon>Tracheophyta</taxon>
        <taxon>Spermatophyta</taxon>
        <taxon>Magnoliopsida</taxon>
        <taxon>Liliopsida</taxon>
        <taxon>Poales</taxon>
        <taxon>Poaceae</taxon>
        <taxon>BOP clade</taxon>
        <taxon>Pooideae</taxon>
        <taxon>Triticodae</taxon>
        <taxon>Triticeae</taxon>
        <taxon>Hordeinae</taxon>
        <taxon>Hordeum</taxon>
    </lineage>
</organism>
<evidence type="ECO:0000259" key="1">
    <source>
        <dbReference type="Pfam" id="PF13966"/>
    </source>
</evidence>
<feature type="domain" description="Reverse transcriptase zinc-binding" evidence="1">
    <location>
        <begin position="307"/>
        <end position="390"/>
    </location>
</feature>
<keyword evidence="3" id="KW-1185">Reference proteome</keyword>
<name>A0A8I7BK24_HORVV</name>
<reference evidence="3" key="1">
    <citation type="journal article" date="2012" name="Nature">
        <title>A physical, genetic and functional sequence assembly of the barley genome.</title>
        <authorList>
            <consortium name="The International Barley Genome Sequencing Consortium"/>
            <person name="Mayer K.F."/>
            <person name="Waugh R."/>
            <person name="Brown J.W."/>
            <person name="Schulman A."/>
            <person name="Langridge P."/>
            <person name="Platzer M."/>
            <person name="Fincher G.B."/>
            <person name="Muehlbauer G.J."/>
            <person name="Sato K."/>
            <person name="Close T.J."/>
            <person name="Wise R.P."/>
            <person name="Stein N."/>
        </authorList>
    </citation>
    <scope>NUCLEOTIDE SEQUENCE [LARGE SCALE GENOMIC DNA]</scope>
    <source>
        <strain evidence="3">cv. Morex</strain>
    </source>
</reference>
<dbReference type="Gramene" id="HORVU.MOREX.r3.7HG0744090.1">
    <property type="protein sequence ID" value="HORVU.MOREX.r3.7HG0744090.1.CDS1"/>
    <property type="gene ID" value="HORVU.MOREX.r3.7HG0744090"/>
</dbReference>
<evidence type="ECO:0000313" key="3">
    <source>
        <dbReference type="Proteomes" id="UP000011116"/>
    </source>
</evidence>
<reference evidence="2" key="2">
    <citation type="submission" date="2020-10" db="EMBL/GenBank/DDBJ databases">
        <authorList>
            <person name="Scholz U."/>
            <person name="Mascher M."/>
            <person name="Fiebig A."/>
        </authorList>
    </citation>
    <scope>NUCLEOTIDE SEQUENCE [LARGE SCALE GENOMIC DNA]</scope>
    <source>
        <strain evidence="2">cv. Morex</strain>
    </source>
</reference>
<accession>A0A8I7BK24</accession>
<dbReference type="PANTHER" id="PTHR33116:SF87">
    <property type="entry name" value="OS01G0158850 PROTEIN"/>
    <property type="match status" value="1"/>
</dbReference>
<dbReference type="Pfam" id="PF13966">
    <property type="entry name" value="zf-RVT"/>
    <property type="match status" value="1"/>
</dbReference>
<evidence type="ECO:0000313" key="2">
    <source>
        <dbReference type="EnsemblPlants" id="HORVU.MOREX.r3.7HG0744090.1.CDS1"/>
    </source>
</evidence>
<dbReference type="AlphaFoldDB" id="A0A8I7BK24"/>
<reference evidence="2" key="3">
    <citation type="submission" date="2022-01" db="UniProtKB">
        <authorList>
            <consortium name="EnsemblPlants"/>
        </authorList>
    </citation>
    <scope>IDENTIFICATION</scope>
    <source>
        <strain evidence="2">subsp. vulgare</strain>
    </source>
</reference>
<protein>
    <recommendedName>
        <fullName evidence="1">Reverse transcriptase zinc-binding domain-containing protein</fullName>
    </recommendedName>
</protein>
<dbReference type="PANTHER" id="PTHR33116">
    <property type="entry name" value="REVERSE TRANSCRIPTASE ZINC-BINDING DOMAIN-CONTAINING PROTEIN-RELATED-RELATED"/>
    <property type="match status" value="1"/>
</dbReference>
<dbReference type="InterPro" id="IPR026960">
    <property type="entry name" value="RVT-Znf"/>
</dbReference>
<proteinExistence type="predicted"/>
<dbReference type="Proteomes" id="UP000011116">
    <property type="component" value="Chromosome 7H"/>
</dbReference>
<dbReference type="EnsemblPlants" id="HORVU.MOREX.r3.7HG0744090.1">
    <property type="protein sequence ID" value="HORVU.MOREX.r3.7HG0744090.1.CDS1"/>
    <property type="gene ID" value="HORVU.MOREX.r3.7HG0744090"/>
</dbReference>
<sequence length="411" mass="47534">MCGMKINFHQSDLLTINIEDKMAKSFPQIFSCKVGTFPIKYLGVPLHYDKLRREDLQPIIDRIIRCISGWLGRHLTYKGKLILLCACIVSSPAYLMVVIKFPKWAIEAINSQMAHSFWGNMGDQHKYHLTNWGLITRKKFFGGLGIPNLNEFNMALLASSGKRFFDNKKRLERCYSFKYNTEYPNVLWSKSDNASSFWKSVTWALNASKTFYRWKIGNGRNVKLWHDLWVGECSLKVQFRELFYICNQPECTVSRVWDGVDLKLSFRRCADSTGFDKWNQLLDIIQGIPLSDAPDVPIWMLESNGVYSVKSFHSTINFGGVASAIGDKLWKILCPQNIHVFLWLSVYNKVLTGDDLAKRKNVDDPSCLFCNELEYVQHLFFDCIVAKCIWKLFAKSFQMQIMSCFKDICAL</sequence>